<dbReference type="EMBL" id="JACHIE010000010">
    <property type="protein sequence ID" value="MBB6457741.1"/>
    <property type="molecule type" value="Genomic_DNA"/>
</dbReference>
<evidence type="ECO:0000313" key="1">
    <source>
        <dbReference type="EMBL" id="MBB6457741.1"/>
    </source>
</evidence>
<accession>A0A841QGR8</accession>
<proteinExistence type="predicted"/>
<dbReference type="Proteomes" id="UP000578000">
    <property type="component" value="Unassembled WGS sequence"/>
</dbReference>
<gene>
    <name evidence="1" type="ORF">HNR55_002343</name>
</gene>
<comment type="caution">
    <text evidence="1">The sequence shown here is derived from an EMBL/GenBank/DDBJ whole genome shotgun (WGS) entry which is preliminary data.</text>
</comment>
<evidence type="ECO:0000313" key="2">
    <source>
        <dbReference type="Proteomes" id="UP000578000"/>
    </source>
</evidence>
<reference evidence="1 2" key="1">
    <citation type="submission" date="2020-08" db="EMBL/GenBank/DDBJ databases">
        <title>Genomic Encyclopedia of Type Strains, Phase IV (KMG-IV): sequencing the most valuable type-strain genomes for metagenomic binning, comparative biology and taxonomic classification.</title>
        <authorList>
            <person name="Goeker M."/>
        </authorList>
    </citation>
    <scope>NUCLEOTIDE SEQUENCE [LARGE SCALE GENOMIC DNA]</scope>
    <source>
        <strain evidence="1 2">DSM 4491</strain>
    </source>
</reference>
<protein>
    <submittedName>
        <fullName evidence="1">Uncharacterized protein</fullName>
    </submittedName>
</protein>
<keyword evidence="2" id="KW-1185">Reference proteome</keyword>
<sequence length="54" mass="5819">MLYNLVFFILGLRAGGRACSGQRGIYSGLLLSPNPSVPEGFVNVQSGQTHPIVW</sequence>
<dbReference type="AlphaFoldDB" id="A0A841QGR8"/>
<organism evidence="1 2">
    <name type="scientific">Acetobacter lovaniensis</name>
    <dbReference type="NCBI Taxonomy" id="104100"/>
    <lineage>
        <taxon>Bacteria</taxon>
        <taxon>Pseudomonadati</taxon>
        <taxon>Pseudomonadota</taxon>
        <taxon>Alphaproteobacteria</taxon>
        <taxon>Acetobacterales</taxon>
        <taxon>Acetobacteraceae</taxon>
        <taxon>Acetobacter</taxon>
    </lineage>
</organism>
<name>A0A841QGR8_9PROT</name>